<keyword evidence="14" id="KW-1185">Reference proteome</keyword>
<evidence type="ECO:0000313" key="14">
    <source>
        <dbReference type="Proteomes" id="UP000002630"/>
    </source>
</evidence>
<dbReference type="GO" id="GO:0046872">
    <property type="term" value="F:metal ion binding"/>
    <property type="evidence" value="ECO:0007669"/>
    <property type="project" value="UniProtKB-KW"/>
</dbReference>
<evidence type="ECO:0000256" key="5">
    <source>
        <dbReference type="ARBA" id="ARBA00022692"/>
    </source>
</evidence>
<evidence type="ECO:0000256" key="3">
    <source>
        <dbReference type="ARBA" id="ARBA00022448"/>
    </source>
</evidence>
<dbReference type="PROSITE" id="PS50939">
    <property type="entry name" value="CYTOCHROME_B561"/>
    <property type="match status" value="1"/>
</dbReference>
<feature type="transmembrane region" description="Helical" evidence="11">
    <location>
        <begin position="49"/>
        <end position="70"/>
    </location>
</feature>
<name>D8LSD3_ECTSI</name>
<dbReference type="eggNOG" id="KOG1619">
    <property type="taxonomic scope" value="Eukaryota"/>
</dbReference>
<protein>
    <recommendedName>
        <fullName evidence="12">Cytochrome b561 domain-containing protein</fullName>
    </recommendedName>
</protein>
<keyword evidence="6" id="KW-0479">Metal-binding</keyword>
<dbReference type="InterPro" id="IPR006593">
    <property type="entry name" value="Cyt_b561/ferric_Rdtase_TM"/>
</dbReference>
<dbReference type="GO" id="GO:0016491">
    <property type="term" value="F:oxidoreductase activity"/>
    <property type="evidence" value="ECO:0007669"/>
    <property type="project" value="InterPro"/>
</dbReference>
<dbReference type="PANTHER" id="PTHR10106:SF0">
    <property type="entry name" value="LD36721P"/>
    <property type="match status" value="1"/>
</dbReference>
<dbReference type="Gene3D" id="1.20.120.1770">
    <property type="match status" value="1"/>
</dbReference>
<comment type="subcellular location">
    <subcellularLocation>
        <location evidence="2">Membrane</location>
        <topology evidence="2">Multi-pass membrane protein</topology>
    </subcellularLocation>
</comment>
<keyword evidence="9" id="KW-0408">Iron</keyword>
<evidence type="ECO:0000259" key="12">
    <source>
        <dbReference type="PROSITE" id="PS50939"/>
    </source>
</evidence>
<accession>D8LSD3</accession>
<proteinExistence type="predicted"/>
<dbReference type="EMBL" id="FN648949">
    <property type="protein sequence ID" value="CBN75190.1"/>
    <property type="molecule type" value="Genomic_DNA"/>
</dbReference>
<evidence type="ECO:0000256" key="8">
    <source>
        <dbReference type="ARBA" id="ARBA00022989"/>
    </source>
</evidence>
<dbReference type="InParanoid" id="D8LSD3"/>
<evidence type="ECO:0000313" key="13">
    <source>
        <dbReference type="EMBL" id="CBN75190.1"/>
    </source>
</evidence>
<dbReference type="PANTHER" id="PTHR10106">
    <property type="entry name" value="CYTOCHROME B561-RELATED"/>
    <property type="match status" value="1"/>
</dbReference>
<feature type="transmembrane region" description="Helical" evidence="11">
    <location>
        <begin position="211"/>
        <end position="231"/>
    </location>
</feature>
<evidence type="ECO:0000256" key="7">
    <source>
        <dbReference type="ARBA" id="ARBA00022982"/>
    </source>
</evidence>
<dbReference type="OMA" id="GYIANLY"/>
<keyword evidence="3" id="KW-0813">Transport</keyword>
<gene>
    <name evidence="13" type="ORF">Esi_0072_0032</name>
</gene>
<evidence type="ECO:0000256" key="1">
    <source>
        <dbReference type="ARBA" id="ARBA00001970"/>
    </source>
</evidence>
<comment type="cofactor">
    <cofactor evidence="1">
        <name>heme b</name>
        <dbReference type="ChEBI" id="CHEBI:60344"/>
    </cofactor>
</comment>
<organism evidence="13 14">
    <name type="scientific">Ectocarpus siliculosus</name>
    <name type="common">Brown alga</name>
    <name type="synonym">Conferva siliculosa</name>
    <dbReference type="NCBI Taxonomy" id="2880"/>
    <lineage>
        <taxon>Eukaryota</taxon>
        <taxon>Sar</taxon>
        <taxon>Stramenopiles</taxon>
        <taxon>Ochrophyta</taxon>
        <taxon>PX clade</taxon>
        <taxon>Phaeophyceae</taxon>
        <taxon>Ectocarpales</taxon>
        <taxon>Ectocarpaceae</taxon>
        <taxon>Ectocarpus</taxon>
    </lineage>
</organism>
<keyword evidence="10 11" id="KW-0472">Membrane</keyword>
<dbReference type="GO" id="GO:0016020">
    <property type="term" value="C:membrane"/>
    <property type="evidence" value="ECO:0007669"/>
    <property type="project" value="UniProtKB-SubCell"/>
</dbReference>
<dbReference type="InterPro" id="IPR043205">
    <property type="entry name" value="CYB561/CYBRD1-like"/>
</dbReference>
<feature type="domain" description="Cytochrome b561" evidence="12">
    <location>
        <begin position="11"/>
        <end position="231"/>
    </location>
</feature>
<keyword evidence="5 11" id="KW-0812">Transmembrane</keyword>
<feature type="transmembrane region" description="Helical" evidence="11">
    <location>
        <begin position="117"/>
        <end position="141"/>
    </location>
</feature>
<evidence type="ECO:0000256" key="2">
    <source>
        <dbReference type="ARBA" id="ARBA00004141"/>
    </source>
</evidence>
<feature type="transmembrane region" description="Helical" evidence="11">
    <location>
        <begin position="82"/>
        <end position="105"/>
    </location>
</feature>
<evidence type="ECO:0000256" key="11">
    <source>
        <dbReference type="SAM" id="Phobius"/>
    </source>
</evidence>
<dbReference type="FunFam" id="1.20.120.1770:FF:000001">
    <property type="entry name" value="Cytochrome b reductase 1"/>
    <property type="match status" value="1"/>
</dbReference>
<keyword evidence="8 11" id="KW-1133">Transmembrane helix</keyword>
<dbReference type="OrthoDB" id="907479at2759"/>
<reference evidence="13 14" key="1">
    <citation type="journal article" date="2010" name="Nature">
        <title>The Ectocarpus genome and the independent evolution of multicellularity in brown algae.</title>
        <authorList>
            <person name="Cock J.M."/>
            <person name="Sterck L."/>
            <person name="Rouze P."/>
            <person name="Scornet D."/>
            <person name="Allen A.E."/>
            <person name="Amoutzias G."/>
            <person name="Anthouard V."/>
            <person name="Artiguenave F."/>
            <person name="Aury J.M."/>
            <person name="Badger J.H."/>
            <person name="Beszteri B."/>
            <person name="Billiau K."/>
            <person name="Bonnet E."/>
            <person name="Bothwell J.H."/>
            <person name="Bowler C."/>
            <person name="Boyen C."/>
            <person name="Brownlee C."/>
            <person name="Carrano C.J."/>
            <person name="Charrier B."/>
            <person name="Cho G.Y."/>
            <person name="Coelho S.M."/>
            <person name="Collen J."/>
            <person name="Corre E."/>
            <person name="Da Silva C."/>
            <person name="Delage L."/>
            <person name="Delaroque N."/>
            <person name="Dittami S.M."/>
            <person name="Doulbeau S."/>
            <person name="Elias M."/>
            <person name="Farnham G."/>
            <person name="Gachon C.M."/>
            <person name="Gschloessl B."/>
            <person name="Heesch S."/>
            <person name="Jabbari K."/>
            <person name="Jubin C."/>
            <person name="Kawai H."/>
            <person name="Kimura K."/>
            <person name="Kloareg B."/>
            <person name="Kupper F.C."/>
            <person name="Lang D."/>
            <person name="Le Bail A."/>
            <person name="Leblanc C."/>
            <person name="Lerouge P."/>
            <person name="Lohr M."/>
            <person name="Lopez P.J."/>
            <person name="Martens C."/>
            <person name="Maumus F."/>
            <person name="Michel G."/>
            <person name="Miranda-Saavedra D."/>
            <person name="Morales J."/>
            <person name="Moreau H."/>
            <person name="Motomura T."/>
            <person name="Nagasato C."/>
            <person name="Napoli C.A."/>
            <person name="Nelson D.R."/>
            <person name="Nyvall-Collen P."/>
            <person name="Peters A.F."/>
            <person name="Pommier C."/>
            <person name="Potin P."/>
            <person name="Poulain J."/>
            <person name="Quesneville H."/>
            <person name="Read B."/>
            <person name="Rensing S.A."/>
            <person name="Ritter A."/>
            <person name="Rousvoal S."/>
            <person name="Samanta M."/>
            <person name="Samson G."/>
            <person name="Schroeder D.C."/>
            <person name="Segurens B."/>
            <person name="Strittmatter M."/>
            <person name="Tonon T."/>
            <person name="Tregear J.W."/>
            <person name="Valentin K."/>
            <person name="von Dassow P."/>
            <person name="Yamagishi T."/>
            <person name="Van de Peer Y."/>
            <person name="Wincker P."/>
        </authorList>
    </citation>
    <scope>NUCLEOTIDE SEQUENCE [LARGE SCALE GENOMIC DNA]</scope>
    <source>
        <strain evidence="14">Ec32 / CCAP1310/4</strain>
    </source>
</reference>
<feature type="transmembrane region" description="Helical" evidence="11">
    <location>
        <begin position="9"/>
        <end position="29"/>
    </location>
</feature>
<feature type="transmembrane region" description="Helical" evidence="11">
    <location>
        <begin position="153"/>
        <end position="176"/>
    </location>
</feature>
<dbReference type="Proteomes" id="UP000002630">
    <property type="component" value="Linkage Group LG11"/>
</dbReference>
<dbReference type="EMBL" id="FN649736">
    <property type="protein sequence ID" value="CBN75190.1"/>
    <property type="molecule type" value="Genomic_DNA"/>
</dbReference>
<evidence type="ECO:0000256" key="6">
    <source>
        <dbReference type="ARBA" id="ARBA00022723"/>
    </source>
</evidence>
<dbReference type="Pfam" id="PF03188">
    <property type="entry name" value="Cytochrom_B561"/>
    <property type="match status" value="1"/>
</dbReference>
<evidence type="ECO:0000256" key="9">
    <source>
        <dbReference type="ARBA" id="ARBA00023004"/>
    </source>
</evidence>
<evidence type="ECO:0000256" key="10">
    <source>
        <dbReference type="ARBA" id="ARBA00023136"/>
    </source>
</evidence>
<dbReference type="SMART" id="SM00665">
    <property type="entry name" value="B561"/>
    <property type="match status" value="1"/>
</dbReference>
<dbReference type="AlphaFoldDB" id="D8LSD3"/>
<evidence type="ECO:0000256" key="4">
    <source>
        <dbReference type="ARBA" id="ARBA00022617"/>
    </source>
</evidence>
<sequence length="247" mass="27415">MEKIQVRSLWAAHVMSWTALIMVLVWALANQDDDYFLGGLAFSGTGLFNWHPVLMVAGLVVAYTQGILAYRTLSLEREVNKMIHNACMFTAVILVSLGLIAVFQYHNKELYANLYTMHSWAGIVVVTLFYANYVGGFFNFFTGSTPQWMKAQYLPNHVFIGIFTYFAAAFTTLLGIQDKNSALGCGYDITLTEPDYNPASHYSNLYAGCRLSNGLGIVVIVTCLCATYAVMPRKPEQTATVLDAPLL</sequence>
<keyword evidence="7" id="KW-0249">Electron transport</keyword>
<keyword evidence="4" id="KW-0349">Heme</keyword>